<keyword evidence="2" id="KW-1185">Reference proteome</keyword>
<protein>
    <submittedName>
        <fullName evidence="1">Uncharacterized protein</fullName>
    </submittedName>
</protein>
<accession>A0A4Y3R9A2</accession>
<dbReference type="OrthoDB" id="4331723at2"/>
<comment type="caution">
    <text evidence="1">The sequence shown here is derived from an EMBL/GenBank/DDBJ whole genome shotgun (WGS) entry which is preliminary data.</text>
</comment>
<sequence>MTTTMAKLREADDVCRRLIVALGKADVLLPSLQVDLSSCADELVGPLLDLGRCNLPTAERLIAALDDGS</sequence>
<dbReference type="AlphaFoldDB" id="A0A4Y3R9A2"/>
<organism evidence="1 2">
    <name type="scientific">Streptomyces cacaoi</name>
    <dbReference type="NCBI Taxonomy" id="1898"/>
    <lineage>
        <taxon>Bacteria</taxon>
        <taxon>Bacillati</taxon>
        <taxon>Actinomycetota</taxon>
        <taxon>Actinomycetes</taxon>
        <taxon>Kitasatosporales</taxon>
        <taxon>Streptomycetaceae</taxon>
        <taxon>Streptomyces</taxon>
    </lineage>
</organism>
<proteinExistence type="predicted"/>
<dbReference type="RefSeq" id="WP_030896363.1">
    <property type="nucleotide sequence ID" value="NZ_BJMM01000048.1"/>
</dbReference>
<evidence type="ECO:0000313" key="1">
    <source>
        <dbReference type="EMBL" id="GEB53323.1"/>
    </source>
</evidence>
<gene>
    <name evidence="1" type="ORF">SCA03_58740</name>
</gene>
<evidence type="ECO:0000313" key="2">
    <source>
        <dbReference type="Proteomes" id="UP000319210"/>
    </source>
</evidence>
<dbReference type="EMBL" id="BJMM01000048">
    <property type="protein sequence ID" value="GEB53323.1"/>
    <property type="molecule type" value="Genomic_DNA"/>
</dbReference>
<dbReference type="Proteomes" id="UP000319210">
    <property type="component" value="Unassembled WGS sequence"/>
</dbReference>
<reference evidence="1 2" key="1">
    <citation type="submission" date="2019-06" db="EMBL/GenBank/DDBJ databases">
        <title>Whole genome shotgun sequence of Streptomyces cacaoi subsp. cacaoi NBRC 12748.</title>
        <authorList>
            <person name="Hosoyama A."/>
            <person name="Uohara A."/>
            <person name="Ohji S."/>
            <person name="Ichikawa N."/>
        </authorList>
    </citation>
    <scope>NUCLEOTIDE SEQUENCE [LARGE SCALE GENOMIC DNA]</scope>
    <source>
        <strain evidence="1 2">NBRC 12748</strain>
    </source>
</reference>
<name>A0A4Y3R9A2_STRCI</name>